<organism evidence="9 10">
    <name type="scientific">Chlorobium ferrooxidans DSM 13031</name>
    <dbReference type="NCBI Taxonomy" id="377431"/>
    <lineage>
        <taxon>Bacteria</taxon>
        <taxon>Pseudomonadati</taxon>
        <taxon>Chlorobiota</taxon>
        <taxon>Chlorobiia</taxon>
        <taxon>Chlorobiales</taxon>
        <taxon>Chlorobiaceae</taxon>
        <taxon>Chlorobium/Pelodictyon group</taxon>
        <taxon>Chlorobium</taxon>
    </lineage>
</organism>
<feature type="domain" description="PNPLA" evidence="8">
    <location>
        <begin position="62"/>
        <end position="256"/>
    </location>
</feature>
<name>Q0YUG6_9CHLB</name>
<accession>Q0YUG6</accession>
<dbReference type="InterPro" id="IPR000184">
    <property type="entry name" value="Bac_surfAg_D15"/>
</dbReference>
<reference evidence="9 10" key="1">
    <citation type="submission" date="2006-07" db="EMBL/GenBank/DDBJ databases">
        <title>Annotation of the draft genome assembly of Chlorobium ferroxidans DSM 13031.</title>
        <authorList>
            <consortium name="US DOE Joint Genome Institute (JGI-ORNL)"/>
            <person name="Larimer F."/>
            <person name="Land M."/>
            <person name="Hauser L."/>
        </authorList>
    </citation>
    <scope>NUCLEOTIDE SEQUENCE [LARGE SCALE GENOMIC DNA]</scope>
    <source>
        <strain evidence="9 10">DSM 13031</strain>
    </source>
</reference>
<dbReference type="PANTHER" id="PTHR14226:SF29">
    <property type="entry name" value="NEUROPATHY TARGET ESTERASE SWS"/>
    <property type="match status" value="1"/>
</dbReference>
<keyword evidence="5" id="KW-0472">Membrane</keyword>
<dbReference type="EMBL" id="AASE01000001">
    <property type="protein sequence ID" value="EAT60065.1"/>
    <property type="molecule type" value="Genomic_DNA"/>
</dbReference>
<evidence type="ECO:0000256" key="2">
    <source>
        <dbReference type="ARBA" id="ARBA00022801"/>
    </source>
</evidence>
<feature type="active site" description="Proton acceptor" evidence="6">
    <location>
        <position position="243"/>
    </location>
</feature>
<keyword evidence="10" id="KW-1185">Reference proteome</keyword>
<dbReference type="CDD" id="cd07205">
    <property type="entry name" value="Pat_PNPLA6_PNPLA7_NTE1_like"/>
    <property type="match status" value="1"/>
</dbReference>
<evidence type="ECO:0000313" key="10">
    <source>
        <dbReference type="Proteomes" id="UP000004162"/>
    </source>
</evidence>
<comment type="subcellular location">
    <subcellularLocation>
        <location evidence="1">Membrane</location>
    </subcellularLocation>
</comment>
<dbReference type="Gene3D" id="2.40.160.50">
    <property type="entry name" value="membrane protein fhac: a member of the omp85/tpsb transporter family"/>
    <property type="match status" value="1"/>
</dbReference>
<keyword evidence="3 6" id="KW-0442">Lipid degradation</keyword>
<comment type="caution">
    <text evidence="9">The sequence shown here is derived from an EMBL/GenBank/DDBJ whole genome shotgun (WGS) entry which is preliminary data.</text>
</comment>
<evidence type="ECO:0000313" key="9">
    <source>
        <dbReference type="EMBL" id="EAT60065.1"/>
    </source>
</evidence>
<dbReference type="Pfam" id="PF01103">
    <property type="entry name" value="Omp85"/>
    <property type="match status" value="1"/>
</dbReference>
<dbReference type="GO" id="GO:0016042">
    <property type="term" value="P:lipid catabolic process"/>
    <property type="evidence" value="ECO:0007669"/>
    <property type="project" value="UniProtKB-UniRule"/>
</dbReference>
<reference evidence="9 10" key="2">
    <citation type="submission" date="2006-07" db="EMBL/GenBank/DDBJ databases">
        <title>Sequencing of the draft genome and assembly of Chlorobium ferroxidans DSM 13031.</title>
        <authorList>
            <consortium name="US DOE Joint Genome Institute (JGI-PGF)"/>
            <person name="Copeland A."/>
            <person name="Lucas S."/>
            <person name="Lapidus A."/>
            <person name="Barry K."/>
            <person name="Glavina del Rio T."/>
            <person name="Dalin E."/>
            <person name="Tice H."/>
            <person name="Bruce D."/>
            <person name="Pitluck S."/>
            <person name="Richardson P."/>
        </authorList>
    </citation>
    <scope>NUCLEOTIDE SEQUENCE [LARGE SCALE GENOMIC DNA]</scope>
    <source>
        <strain evidence="9 10">DSM 13031</strain>
    </source>
</reference>
<keyword evidence="2 6" id="KW-0378">Hydrolase</keyword>
<dbReference type="Gene3D" id="3.40.1090.10">
    <property type="entry name" value="Cytosolic phospholipase A2 catalytic domain"/>
    <property type="match status" value="2"/>
</dbReference>
<keyword evidence="7" id="KW-0732">Signal</keyword>
<protein>
    <submittedName>
        <fullName evidence="9">Surface antigen (D15):Patatin</fullName>
    </submittedName>
</protein>
<feature type="active site" description="Nucleophile" evidence="6">
    <location>
        <position position="95"/>
    </location>
</feature>
<feature type="short sequence motif" description="GXGXXG" evidence="6">
    <location>
        <begin position="66"/>
        <end position="71"/>
    </location>
</feature>
<sequence length="924" mass="101056">MLNVRKLLSSAALAAALLSIVTGTALAAPSPTTTLYPDTLRLPMHRLALFHAMRPARKTVGLALSGGGANGISQIGVLKAFEEEGVPIDFIAGTSMGAIIGGLYSSGYTPAELEKLAHTLQWQSILSINDDYSRSNIFLEQQRIRDRATIAIRFDKLKLLIPKSLSSSQAMTETLDQLALNSIYKADGNFSTLPVNYRAISTDLVSGVRITLTSGSLSEAMRASSTIPILFEPVRRDGYQLVDGGLVANLPVDELDSVNAEYKIAVDTHGSMYSTSSELDLPWKAADQAMSILTKLQYPAQLQKADIVITPDLDKHKATDFSDIQALVDAGYAKGKFLAATIKRSIEQKTSRGPSIAGYSKTVLFPKESPEFREHYLIVSGIIRNATDPSQALHELLETDLFTSVHAELDHHRKKAVFHLDPLPGIKKVLVTGGPDKAVTPEAITTAFKPVTASLYTNRAGSRALESLIKQYRDRGFSLVAIESTSLDDNGTLLINLSSGKPDGIAIDQSRNITGITAIKREIKIDTTKALRMEKAIESVDNLYETGSFNRVSISPESSGTSDSKNNSRLRFTLEEKPSSVLRLGVRYDETNNAQILLDVRNENVGGTTSSVGGWLKAGRQNSLMNLEFSIPRIGPSHLTLSSRLFYDQHLFEIHNLEFSREFFGAHSNDLNYYGIQKYGINTAFGARIRKNGQLMVDLTLQNSLSYAAQRGGTLLKTESTDMLSFGTQFTLDSRNNTLIPSSGNYTNLRYSVTPSLQERGDVAWQISGAHEANIPLRDNTTLQLSALIGLSSSYTPLSEKFFLGGPGTTYSRRFIGLRENDLPGNNMASAGIHIRYKPSFVLLFPTSFILHYNAGNVWESRSDIDLSSLIHGAGTSMIWETPLGPARFTLSKAFAFLETVPGSVPSSLRFSDTLFYFSLGHDF</sequence>
<evidence type="ECO:0000256" key="4">
    <source>
        <dbReference type="ARBA" id="ARBA00023098"/>
    </source>
</evidence>
<evidence type="ECO:0000256" key="1">
    <source>
        <dbReference type="ARBA" id="ARBA00004370"/>
    </source>
</evidence>
<dbReference type="PROSITE" id="PS51635">
    <property type="entry name" value="PNPLA"/>
    <property type="match status" value="1"/>
</dbReference>
<dbReference type="Proteomes" id="UP000004162">
    <property type="component" value="Unassembled WGS sequence"/>
</dbReference>
<feature type="signal peptide" evidence="7">
    <location>
        <begin position="1"/>
        <end position="27"/>
    </location>
</feature>
<dbReference type="GO" id="GO:0019867">
    <property type="term" value="C:outer membrane"/>
    <property type="evidence" value="ECO:0007669"/>
    <property type="project" value="InterPro"/>
</dbReference>
<dbReference type="AlphaFoldDB" id="Q0YUG6"/>
<dbReference type="Pfam" id="PF01734">
    <property type="entry name" value="Patatin"/>
    <property type="match status" value="1"/>
</dbReference>
<dbReference type="InterPro" id="IPR016035">
    <property type="entry name" value="Acyl_Trfase/lysoPLipase"/>
</dbReference>
<evidence type="ECO:0000256" key="7">
    <source>
        <dbReference type="SAM" id="SignalP"/>
    </source>
</evidence>
<feature type="short sequence motif" description="DGA/G" evidence="6">
    <location>
        <begin position="243"/>
        <end position="245"/>
    </location>
</feature>
<dbReference type="GO" id="GO:0016787">
    <property type="term" value="F:hydrolase activity"/>
    <property type="evidence" value="ECO:0007669"/>
    <property type="project" value="UniProtKB-UniRule"/>
</dbReference>
<feature type="chain" id="PRO_5004179315" evidence="7">
    <location>
        <begin position="28"/>
        <end position="924"/>
    </location>
</feature>
<evidence type="ECO:0000256" key="3">
    <source>
        <dbReference type="ARBA" id="ARBA00022963"/>
    </source>
</evidence>
<feature type="short sequence motif" description="GXSXG" evidence="6">
    <location>
        <begin position="93"/>
        <end position="97"/>
    </location>
</feature>
<gene>
    <name evidence="9" type="ORF">CferDRAFT_2072</name>
</gene>
<dbReference type="PANTHER" id="PTHR14226">
    <property type="entry name" value="NEUROPATHY TARGET ESTERASE/SWISS CHEESE D.MELANOGASTER"/>
    <property type="match status" value="1"/>
</dbReference>
<evidence type="ECO:0000259" key="8">
    <source>
        <dbReference type="PROSITE" id="PS51635"/>
    </source>
</evidence>
<dbReference type="InterPro" id="IPR002641">
    <property type="entry name" value="PNPLA_dom"/>
</dbReference>
<evidence type="ECO:0000256" key="5">
    <source>
        <dbReference type="ARBA" id="ARBA00023136"/>
    </source>
</evidence>
<dbReference type="InterPro" id="IPR050301">
    <property type="entry name" value="NTE"/>
</dbReference>
<keyword evidence="4 6" id="KW-0443">Lipid metabolism</keyword>
<proteinExistence type="predicted"/>
<dbReference type="SUPFAM" id="SSF52151">
    <property type="entry name" value="FabD/lysophospholipase-like"/>
    <property type="match status" value="1"/>
</dbReference>
<dbReference type="Gene3D" id="3.10.20.310">
    <property type="entry name" value="membrane protein fhac"/>
    <property type="match status" value="1"/>
</dbReference>
<evidence type="ECO:0000256" key="6">
    <source>
        <dbReference type="PROSITE-ProRule" id="PRU01161"/>
    </source>
</evidence>
<dbReference type="RefSeq" id="WP_006365341.1">
    <property type="nucleotide sequence ID" value="NZ_AASE01000001.1"/>
</dbReference>